<sequence length="345" mass="39656">MTSDLRLRWQRTKLSTARVDANGILNLEPTYCFNTLCPDIYVRDVYGTLYDSIRNVTAPAPDGSRRARKVLVTGSEGCGKSVVLFYFLWRLRTEGKTVVVEEGYRQFFRFAADGSVVRGSRDDFFSAGYFCEKDAWCLSDPEAEKEPYAQFHGVTVAFRPLEEEYFRRFTRPSWGPCELRYLPVWSEQEIEHCCKHLPAWQQRHSWEGAQALFAEWGGLVLFIERNNDLHKPWLQSACVYAAHYGICQAALAAMPEPREPNTHKVDYDMVFNIFSNDNETYHLDWASDYAKQRVLSRTTQKPEEIVAEFSDAARFWPQLGKLAGDLTEGFAKGELQKVTGVDSFI</sequence>
<dbReference type="Proteomes" id="UP000664859">
    <property type="component" value="Unassembled WGS sequence"/>
</dbReference>
<dbReference type="PANTHER" id="PTHR33129">
    <property type="entry name" value="PROTEIN KINASE DOMAIN-CONTAINING PROTEIN-RELATED"/>
    <property type="match status" value="1"/>
</dbReference>
<dbReference type="AlphaFoldDB" id="A0A835YKJ4"/>
<dbReference type="OrthoDB" id="434211at2759"/>
<reference evidence="1" key="1">
    <citation type="submission" date="2021-02" db="EMBL/GenBank/DDBJ databases">
        <title>First Annotated Genome of the Yellow-green Alga Tribonema minus.</title>
        <authorList>
            <person name="Mahan K.M."/>
        </authorList>
    </citation>
    <scope>NUCLEOTIDE SEQUENCE</scope>
    <source>
        <strain evidence="1">UTEX B ZZ1240</strain>
    </source>
</reference>
<accession>A0A835YKJ4</accession>
<evidence type="ECO:0000313" key="2">
    <source>
        <dbReference type="Proteomes" id="UP000664859"/>
    </source>
</evidence>
<gene>
    <name evidence="1" type="ORF">JKP88DRAFT_336121</name>
</gene>
<dbReference type="PANTHER" id="PTHR33129:SF1">
    <property type="entry name" value="ATP-BINDING PROTEIN"/>
    <property type="match status" value="1"/>
</dbReference>
<proteinExistence type="predicted"/>
<dbReference type="EMBL" id="JAFCMP010000538">
    <property type="protein sequence ID" value="KAG5176331.1"/>
    <property type="molecule type" value="Genomic_DNA"/>
</dbReference>
<dbReference type="InterPro" id="IPR052980">
    <property type="entry name" value="Crinkler_effector"/>
</dbReference>
<protein>
    <submittedName>
        <fullName evidence="1">Uncharacterized protein</fullName>
    </submittedName>
</protein>
<name>A0A835YKJ4_9STRA</name>
<evidence type="ECO:0000313" key="1">
    <source>
        <dbReference type="EMBL" id="KAG5176331.1"/>
    </source>
</evidence>
<organism evidence="1 2">
    <name type="scientific">Tribonema minus</name>
    <dbReference type="NCBI Taxonomy" id="303371"/>
    <lineage>
        <taxon>Eukaryota</taxon>
        <taxon>Sar</taxon>
        <taxon>Stramenopiles</taxon>
        <taxon>Ochrophyta</taxon>
        <taxon>PX clade</taxon>
        <taxon>Xanthophyceae</taxon>
        <taxon>Tribonematales</taxon>
        <taxon>Tribonemataceae</taxon>
        <taxon>Tribonema</taxon>
    </lineage>
</organism>
<comment type="caution">
    <text evidence="1">The sequence shown here is derived from an EMBL/GenBank/DDBJ whole genome shotgun (WGS) entry which is preliminary data.</text>
</comment>
<keyword evidence="2" id="KW-1185">Reference proteome</keyword>